<gene>
    <name evidence="5" type="ORF">CR164_06375</name>
</gene>
<dbReference type="PROSITE" id="PS50830">
    <property type="entry name" value="TNASE_3"/>
    <property type="match status" value="1"/>
</dbReference>
<dbReference type="Pfam" id="PF00565">
    <property type="entry name" value="SNase"/>
    <property type="match status" value="1"/>
</dbReference>
<dbReference type="Gene3D" id="2.40.50.90">
    <property type="match status" value="1"/>
</dbReference>
<keyword evidence="2" id="KW-0255">Endonuclease</keyword>
<dbReference type="InterPro" id="IPR016071">
    <property type="entry name" value="Staphylococal_nuclease_OB-fold"/>
</dbReference>
<feature type="domain" description="TNase-like" evidence="4">
    <location>
        <begin position="28"/>
        <end position="148"/>
    </location>
</feature>
<evidence type="ECO:0000313" key="5">
    <source>
        <dbReference type="EMBL" id="PWW82204.1"/>
    </source>
</evidence>
<accession>A0A317T687</accession>
<reference evidence="6" key="1">
    <citation type="submission" date="2017-10" db="EMBL/GenBank/DDBJ databases">
        <authorList>
            <person name="Gaisin V.A."/>
            <person name="Rysina M.S."/>
            <person name="Grouzdev D.S."/>
        </authorList>
    </citation>
    <scope>NUCLEOTIDE SEQUENCE [LARGE SCALE GENOMIC DNA]</scope>
    <source>
        <strain evidence="6">V1</strain>
    </source>
</reference>
<keyword evidence="6" id="KW-1185">Reference proteome</keyword>
<evidence type="ECO:0000256" key="3">
    <source>
        <dbReference type="ARBA" id="ARBA00022801"/>
    </source>
</evidence>
<dbReference type="AlphaFoldDB" id="A0A317T687"/>
<dbReference type="OrthoDB" id="9805504at2"/>
<dbReference type="PANTHER" id="PTHR12302:SF3">
    <property type="entry name" value="SERINE_THREONINE-PROTEIN KINASE 31"/>
    <property type="match status" value="1"/>
</dbReference>
<proteinExistence type="predicted"/>
<comment type="caution">
    <text evidence="5">The sequence shown here is derived from an EMBL/GenBank/DDBJ whole genome shotgun (WGS) entry which is preliminary data.</text>
</comment>
<name>A0A317T687_9CHLB</name>
<dbReference type="GO" id="GO:0004519">
    <property type="term" value="F:endonuclease activity"/>
    <property type="evidence" value="ECO:0007669"/>
    <property type="project" value="UniProtKB-KW"/>
</dbReference>
<keyword evidence="3" id="KW-0378">Hydrolase</keyword>
<dbReference type="GO" id="GO:0003676">
    <property type="term" value="F:nucleic acid binding"/>
    <property type="evidence" value="ECO:0007669"/>
    <property type="project" value="InterPro"/>
</dbReference>
<dbReference type="RefSeq" id="WP_110023339.1">
    <property type="nucleotide sequence ID" value="NZ_PDNZ01000004.1"/>
</dbReference>
<dbReference type="SUPFAM" id="SSF50199">
    <property type="entry name" value="Staphylococcal nuclease"/>
    <property type="match status" value="1"/>
</dbReference>
<dbReference type="InterPro" id="IPR035437">
    <property type="entry name" value="SNase_OB-fold_sf"/>
</dbReference>
<dbReference type="GO" id="GO:0016787">
    <property type="term" value="F:hydrolase activity"/>
    <property type="evidence" value="ECO:0007669"/>
    <property type="project" value="UniProtKB-KW"/>
</dbReference>
<dbReference type="SMART" id="SM00318">
    <property type="entry name" value="SNc"/>
    <property type="match status" value="1"/>
</dbReference>
<dbReference type="Proteomes" id="UP000246278">
    <property type="component" value="Unassembled WGS sequence"/>
</dbReference>
<dbReference type="PROSITE" id="PS01284">
    <property type="entry name" value="TNASE_2"/>
    <property type="match status" value="1"/>
</dbReference>
<sequence>MKQKKPLLTLLLLFIAVVITLVPRIDRDSGPYKVLRIADGDSFTLKRNNEELEIRLYGIDCPEQTQPLYRKAERFTSTMLQRGKIRLIEVDKDRYGRRVAWVYIDSLCLNEELVRHGLAWHYKHHSSDTSLARLEDSARTVKAGIWSDPHAIPPWKFRRKSKN</sequence>
<evidence type="ECO:0000256" key="1">
    <source>
        <dbReference type="ARBA" id="ARBA00022722"/>
    </source>
</evidence>
<keyword evidence="1" id="KW-0540">Nuclease</keyword>
<evidence type="ECO:0000259" key="4">
    <source>
        <dbReference type="PROSITE" id="PS50830"/>
    </source>
</evidence>
<evidence type="ECO:0000313" key="6">
    <source>
        <dbReference type="Proteomes" id="UP000246278"/>
    </source>
</evidence>
<dbReference type="PANTHER" id="PTHR12302">
    <property type="entry name" value="EBNA2 BINDING PROTEIN P100"/>
    <property type="match status" value="1"/>
</dbReference>
<evidence type="ECO:0000256" key="2">
    <source>
        <dbReference type="ARBA" id="ARBA00022759"/>
    </source>
</evidence>
<protein>
    <submittedName>
        <fullName evidence="5">Nuclease</fullName>
    </submittedName>
</protein>
<dbReference type="EMBL" id="PDNZ01000004">
    <property type="protein sequence ID" value="PWW82204.1"/>
    <property type="molecule type" value="Genomic_DNA"/>
</dbReference>
<organism evidence="5 6">
    <name type="scientific">Prosthecochloris marina</name>
    <dbReference type="NCBI Taxonomy" id="2017681"/>
    <lineage>
        <taxon>Bacteria</taxon>
        <taxon>Pseudomonadati</taxon>
        <taxon>Chlorobiota</taxon>
        <taxon>Chlorobiia</taxon>
        <taxon>Chlorobiales</taxon>
        <taxon>Chlorobiaceae</taxon>
        <taxon>Prosthecochloris</taxon>
    </lineage>
</organism>
<dbReference type="InterPro" id="IPR002071">
    <property type="entry name" value="Thermonucl_AS"/>
</dbReference>